<dbReference type="Proteomes" id="UP001630127">
    <property type="component" value="Unassembled WGS sequence"/>
</dbReference>
<dbReference type="PROSITE" id="PS51059">
    <property type="entry name" value="PARP_CATALYTIC"/>
    <property type="match status" value="1"/>
</dbReference>
<dbReference type="Pfam" id="PF12174">
    <property type="entry name" value="RST"/>
    <property type="match status" value="1"/>
</dbReference>
<dbReference type="EMBL" id="JBJUIK010000011">
    <property type="protein sequence ID" value="KAL3512843.1"/>
    <property type="molecule type" value="Genomic_DNA"/>
</dbReference>
<dbReference type="GO" id="GO:0005634">
    <property type="term" value="C:nucleus"/>
    <property type="evidence" value="ECO:0007669"/>
    <property type="project" value="UniProtKB-SubCell"/>
</dbReference>
<evidence type="ECO:0000256" key="1">
    <source>
        <dbReference type="ARBA" id="ARBA00004123"/>
    </source>
</evidence>
<evidence type="ECO:0000313" key="8">
    <source>
        <dbReference type="Proteomes" id="UP001630127"/>
    </source>
</evidence>
<evidence type="ECO:0000313" key="7">
    <source>
        <dbReference type="EMBL" id="KAL3512843.1"/>
    </source>
</evidence>
<protein>
    <recommendedName>
        <fullName evidence="9">Poly [ADP-ribose] polymerase</fullName>
    </recommendedName>
</protein>
<dbReference type="PANTHER" id="PTHR32263:SF12">
    <property type="entry name" value="INACTIVE POLY [ADP-RIBOSE] POLYMERASE SRO4-RELATED"/>
    <property type="match status" value="1"/>
</dbReference>
<organism evidence="7 8">
    <name type="scientific">Cinchona calisaya</name>
    <dbReference type="NCBI Taxonomy" id="153742"/>
    <lineage>
        <taxon>Eukaryota</taxon>
        <taxon>Viridiplantae</taxon>
        <taxon>Streptophyta</taxon>
        <taxon>Embryophyta</taxon>
        <taxon>Tracheophyta</taxon>
        <taxon>Spermatophyta</taxon>
        <taxon>Magnoliopsida</taxon>
        <taxon>eudicotyledons</taxon>
        <taxon>Gunneridae</taxon>
        <taxon>Pentapetalae</taxon>
        <taxon>asterids</taxon>
        <taxon>lamiids</taxon>
        <taxon>Gentianales</taxon>
        <taxon>Rubiaceae</taxon>
        <taxon>Cinchonoideae</taxon>
        <taxon>Cinchoneae</taxon>
        <taxon>Cinchona</taxon>
    </lineage>
</organism>
<proteinExistence type="predicted"/>
<accession>A0ABD2Z140</accession>
<keyword evidence="2" id="KW-0217">Developmental protein</keyword>
<dbReference type="PROSITE" id="PS51879">
    <property type="entry name" value="RST"/>
    <property type="match status" value="1"/>
</dbReference>
<feature type="domain" description="PARP catalytic" evidence="5">
    <location>
        <begin position="78"/>
        <end position="297"/>
    </location>
</feature>
<keyword evidence="8" id="KW-1185">Reference proteome</keyword>
<dbReference type="AlphaFoldDB" id="A0ABD2Z140"/>
<evidence type="ECO:0000259" key="5">
    <source>
        <dbReference type="PROSITE" id="PS51059"/>
    </source>
</evidence>
<evidence type="ECO:0000256" key="4">
    <source>
        <dbReference type="ARBA" id="ARBA00023242"/>
    </source>
</evidence>
<dbReference type="PANTHER" id="PTHR32263">
    <property type="entry name" value="INACTIVE POLY [ADP-RIBOSE] POLYMERASE SRO4-RELATED"/>
    <property type="match status" value="1"/>
</dbReference>
<dbReference type="InterPro" id="IPR022003">
    <property type="entry name" value="RST"/>
</dbReference>
<feature type="domain" description="RST" evidence="6">
    <location>
        <begin position="287"/>
        <end position="358"/>
    </location>
</feature>
<keyword evidence="4" id="KW-0539">Nucleus</keyword>
<keyword evidence="3" id="KW-0346">Stress response</keyword>
<dbReference type="SUPFAM" id="SSF56399">
    <property type="entry name" value="ADP-ribosylation"/>
    <property type="match status" value="1"/>
</dbReference>
<gene>
    <name evidence="7" type="ORF">ACH5RR_025560</name>
</gene>
<comment type="caution">
    <text evidence="7">The sequence shown here is derived from an EMBL/GenBank/DDBJ whole genome shotgun (WGS) entry which is preliminary data.</text>
</comment>
<evidence type="ECO:0000259" key="6">
    <source>
        <dbReference type="PROSITE" id="PS51879"/>
    </source>
</evidence>
<dbReference type="Gene3D" id="3.90.228.10">
    <property type="match status" value="1"/>
</dbReference>
<dbReference type="InterPro" id="IPR044964">
    <property type="entry name" value="RCD1/SRO1-5"/>
</dbReference>
<evidence type="ECO:0000256" key="3">
    <source>
        <dbReference type="ARBA" id="ARBA00023016"/>
    </source>
</evidence>
<comment type="subcellular location">
    <subcellularLocation>
        <location evidence="1">Nucleus</location>
    </subcellularLocation>
</comment>
<name>A0ABD2Z140_9GENT</name>
<evidence type="ECO:0008006" key="9">
    <source>
        <dbReference type="Google" id="ProtNLM"/>
    </source>
</evidence>
<sequence length="378" mass="42545">MSVMESNMPSRVLSVPLGTRKDGNPHGFKALAPNTTKTPLFVKNLNLSNNQDNIMSSSEPNSADQELVSDCESGTSGTCFGESLGLFDHKLIRIDEKDKKHQFIKHSFLSGLNKQGLHTKVEAIHKIDISSSFTAQARFQTFSIFSQAIEKETQGNANIMHSWYGASKEEIKNIFLHGFGNNLNNGTYGRGIYLSPFDSPLESMKSSVLDEDGLMHLVLCRVILGRMEVVHPGSEQSHPSSEKFDSGVDNLSSPKKYIVWSTHMNNLIFPEFVVSFRSPSNLKDPSRLPNSPWMPFSRLISELSKFLPPDSVKVIQKHYKNHKENKITRQELIGLVRRIAGDQLLVFAIKSYRDEIDTVRRFSPKNNPKKCQKQHGRA</sequence>
<dbReference type="InterPro" id="IPR012317">
    <property type="entry name" value="Poly(ADP-ribose)pol_cat_dom"/>
</dbReference>
<reference evidence="7 8" key="1">
    <citation type="submission" date="2024-11" db="EMBL/GenBank/DDBJ databases">
        <title>A near-complete genome assembly of Cinchona calisaya.</title>
        <authorList>
            <person name="Lian D.C."/>
            <person name="Zhao X.W."/>
            <person name="Wei L."/>
        </authorList>
    </citation>
    <scope>NUCLEOTIDE SEQUENCE [LARGE SCALE GENOMIC DNA]</scope>
    <source>
        <tissue evidence="7">Nenye</tissue>
    </source>
</reference>
<evidence type="ECO:0000256" key="2">
    <source>
        <dbReference type="ARBA" id="ARBA00022473"/>
    </source>
</evidence>